<dbReference type="EMBL" id="JAWHQM010000002">
    <property type="protein sequence ID" value="KAK5624878.1"/>
    <property type="molecule type" value="Genomic_DNA"/>
</dbReference>
<dbReference type="InterPro" id="IPR011120">
    <property type="entry name" value="Trehalase_Ca-bd"/>
</dbReference>
<feature type="domain" description="Neutral trehalase Ca2+ binding" evidence="6">
    <location>
        <begin position="53"/>
        <end position="82"/>
    </location>
</feature>
<sequence length="728" mass="81820">MMEQTTMPTPIYHVALKVRFERARVTLSADLGEDDLQGTLPQPFLIADVYDTLERLVAREDTDGDCHITIDDKGPKVISLGTLRSSGYSRVRIHGHRAVSNMLEELTSSLEKGKRVDAIDGAILCENPLERIQRYIKDRFWDSLTRRLDAEVIELAVRDTKIPGWNGTPIIYVPRGAEKQLAYYNTIAAQRPSLNLHVISLPAEITIEIYREILKNPGILALDTEEYNNADTGLIESRAVPFVVPGGRFNEFFGWDSYFMGLGLLRDGRVDLVNGILRNWVFEIQYYGLIPNANRSYLMQRSQPPFLTDLSLRLYAATKDDAGAKDLLCLCIQAAIKEYHRVWTTLPRLDRATGLSKYCPVGGFGIPNEVEPGHFDAVLQPFADRHGLSIEEFTAKFNAALIEEPGLEEYLQHDRAVRESGHDTSTRLDGRAANLAITDLNFCLYKYETDIARVIDEVFGGRLDIASDFALPSSGEDAIADVWRRRARDRKDAVDKHLWDEERGSYFDYDVTTQQRISSEVASCLWALWCGIASPHQAELLVAKALPRFEYRGGLATSSAATSGGVSSHGHQWDYPYGWAPHQMLAWEGLARYGFDAQAARLAYRWLYTILKVFVDYNGAICEKYDMTREKDPHKVDVEYGNQGVEFVGYPREGFGWTNASFVYGLGFLTDGMRRALAVCAPWDSLGKVSSRVQVDITAGVCENIRKQALGKDQDAPLVNTTIQELPN</sequence>
<keyword evidence="8" id="KW-1185">Reference proteome</keyword>
<name>A0AAN7Z2P0_9PEZI</name>
<gene>
    <name evidence="7" type="ORF">RRF57_000594</name>
</gene>
<comment type="similarity">
    <text evidence="2 5">Belongs to the glycosyl hydrolase 37 family.</text>
</comment>
<evidence type="ECO:0000256" key="5">
    <source>
        <dbReference type="RuleBase" id="RU361180"/>
    </source>
</evidence>
<evidence type="ECO:0000256" key="2">
    <source>
        <dbReference type="ARBA" id="ARBA00005615"/>
    </source>
</evidence>
<dbReference type="EC" id="3.2.1.28" evidence="5"/>
<dbReference type="GO" id="GO:0004555">
    <property type="term" value="F:alpha,alpha-trehalase activity"/>
    <property type="evidence" value="ECO:0007669"/>
    <property type="project" value="UniProtKB-EC"/>
</dbReference>
<dbReference type="Pfam" id="PF07492">
    <property type="entry name" value="Trehalase_Ca-bi"/>
    <property type="match status" value="1"/>
</dbReference>
<comment type="catalytic activity">
    <reaction evidence="1 5">
        <text>alpha,alpha-trehalose + H2O = alpha-D-glucose + beta-D-glucose</text>
        <dbReference type="Rhea" id="RHEA:32675"/>
        <dbReference type="ChEBI" id="CHEBI:15377"/>
        <dbReference type="ChEBI" id="CHEBI:15903"/>
        <dbReference type="ChEBI" id="CHEBI:16551"/>
        <dbReference type="ChEBI" id="CHEBI:17925"/>
        <dbReference type="EC" id="3.2.1.28"/>
    </reaction>
</comment>
<evidence type="ECO:0000313" key="8">
    <source>
        <dbReference type="Proteomes" id="UP001305414"/>
    </source>
</evidence>
<accession>A0AAN7Z2P0</accession>
<dbReference type="GO" id="GO:0005737">
    <property type="term" value="C:cytoplasm"/>
    <property type="evidence" value="ECO:0007669"/>
    <property type="project" value="InterPro"/>
</dbReference>
<dbReference type="AlphaFoldDB" id="A0AAN7Z2P0"/>
<organism evidence="7 8">
    <name type="scientific">Xylaria bambusicola</name>
    <dbReference type="NCBI Taxonomy" id="326684"/>
    <lineage>
        <taxon>Eukaryota</taxon>
        <taxon>Fungi</taxon>
        <taxon>Dikarya</taxon>
        <taxon>Ascomycota</taxon>
        <taxon>Pezizomycotina</taxon>
        <taxon>Sordariomycetes</taxon>
        <taxon>Xylariomycetidae</taxon>
        <taxon>Xylariales</taxon>
        <taxon>Xylariaceae</taxon>
        <taxon>Xylaria</taxon>
    </lineage>
</organism>
<dbReference type="GO" id="GO:0005993">
    <property type="term" value="P:trehalose catabolic process"/>
    <property type="evidence" value="ECO:0007669"/>
    <property type="project" value="InterPro"/>
</dbReference>
<keyword evidence="3 5" id="KW-0378">Hydrolase</keyword>
<dbReference type="InterPro" id="IPR012341">
    <property type="entry name" value="6hp_glycosidase-like_sf"/>
</dbReference>
<dbReference type="PANTHER" id="PTHR23403:SF6">
    <property type="entry name" value="CYTOSOLIC NEUTRAL TREHALASE-RELATED"/>
    <property type="match status" value="1"/>
</dbReference>
<protein>
    <recommendedName>
        <fullName evidence="5">Trehalase</fullName>
        <ecNumber evidence="5">3.2.1.28</ecNumber>
    </recommendedName>
    <alternativeName>
        <fullName evidence="5">Alpha-trehalose glucohydrolase</fullName>
    </alternativeName>
</protein>
<dbReference type="Gene3D" id="1.50.10.10">
    <property type="match status" value="1"/>
</dbReference>
<evidence type="ECO:0000259" key="6">
    <source>
        <dbReference type="Pfam" id="PF07492"/>
    </source>
</evidence>
<evidence type="ECO:0000256" key="4">
    <source>
        <dbReference type="ARBA" id="ARBA00023295"/>
    </source>
</evidence>
<evidence type="ECO:0000313" key="7">
    <source>
        <dbReference type="EMBL" id="KAK5624878.1"/>
    </source>
</evidence>
<dbReference type="PROSITE" id="PS00928">
    <property type="entry name" value="TREHALASE_2"/>
    <property type="match status" value="1"/>
</dbReference>
<proteinExistence type="inferred from homology"/>
<dbReference type="GO" id="GO:0005509">
    <property type="term" value="F:calcium ion binding"/>
    <property type="evidence" value="ECO:0007669"/>
    <property type="project" value="InterPro"/>
</dbReference>
<dbReference type="InterPro" id="IPR018232">
    <property type="entry name" value="Glyco_hydro_37_CS"/>
</dbReference>
<reference evidence="7 8" key="1">
    <citation type="submission" date="2023-10" db="EMBL/GenBank/DDBJ databases">
        <title>Draft genome sequence of Xylaria bambusicola isolate GMP-LS, the root and basal stem rot pathogen of sugarcane in Indonesia.</title>
        <authorList>
            <person name="Selvaraj P."/>
            <person name="Muralishankar V."/>
            <person name="Muruganantham S."/>
            <person name="Sp S."/>
            <person name="Haryani S."/>
            <person name="Lau K.J.X."/>
            <person name="Naqvi N.I."/>
        </authorList>
    </citation>
    <scope>NUCLEOTIDE SEQUENCE [LARGE SCALE GENOMIC DNA]</scope>
    <source>
        <strain evidence="7">GMP-LS</strain>
    </source>
</reference>
<comment type="caution">
    <text evidence="7">The sequence shown here is derived from an EMBL/GenBank/DDBJ whole genome shotgun (WGS) entry which is preliminary data.</text>
</comment>
<dbReference type="Proteomes" id="UP001305414">
    <property type="component" value="Unassembled WGS sequence"/>
</dbReference>
<dbReference type="InterPro" id="IPR001661">
    <property type="entry name" value="Glyco_hydro_37"/>
</dbReference>
<keyword evidence="4 5" id="KW-0326">Glycosidase</keyword>
<evidence type="ECO:0000256" key="1">
    <source>
        <dbReference type="ARBA" id="ARBA00001576"/>
    </source>
</evidence>
<evidence type="ECO:0000256" key="3">
    <source>
        <dbReference type="ARBA" id="ARBA00022801"/>
    </source>
</evidence>
<dbReference type="PANTHER" id="PTHR23403">
    <property type="entry name" value="TREHALASE"/>
    <property type="match status" value="1"/>
</dbReference>
<dbReference type="InterPro" id="IPR008928">
    <property type="entry name" value="6-hairpin_glycosidase_sf"/>
</dbReference>
<dbReference type="PRINTS" id="PR00744">
    <property type="entry name" value="GLHYDRLASE37"/>
</dbReference>
<dbReference type="Pfam" id="PF01204">
    <property type="entry name" value="Trehalase"/>
    <property type="match status" value="1"/>
</dbReference>
<dbReference type="SUPFAM" id="SSF48208">
    <property type="entry name" value="Six-hairpin glycosidases"/>
    <property type="match status" value="1"/>
</dbReference>